<gene>
    <name evidence="1" type="ORF">OF850_15735</name>
</gene>
<name>A0ABT3NZT2_9PROT</name>
<keyword evidence="2" id="KW-1185">Reference proteome</keyword>
<dbReference type="PANTHER" id="PTHR16222">
    <property type="entry name" value="ADP-RIBOSYLGLYCOHYDROLASE"/>
    <property type="match status" value="1"/>
</dbReference>
<dbReference type="InterPro" id="IPR036705">
    <property type="entry name" value="Ribosyl_crysJ1_sf"/>
</dbReference>
<evidence type="ECO:0000313" key="1">
    <source>
        <dbReference type="EMBL" id="MCW8087084.1"/>
    </source>
</evidence>
<dbReference type="Proteomes" id="UP001526430">
    <property type="component" value="Unassembled WGS sequence"/>
</dbReference>
<dbReference type="Gene3D" id="1.10.4080.10">
    <property type="entry name" value="ADP-ribosylation/Crystallin J1"/>
    <property type="match status" value="1"/>
</dbReference>
<dbReference type="EMBL" id="JAPFQI010000013">
    <property type="protein sequence ID" value="MCW8087084.1"/>
    <property type="molecule type" value="Genomic_DNA"/>
</dbReference>
<evidence type="ECO:0000313" key="2">
    <source>
        <dbReference type="Proteomes" id="UP001526430"/>
    </source>
</evidence>
<dbReference type="SUPFAM" id="SSF101478">
    <property type="entry name" value="ADP-ribosylglycohydrolase"/>
    <property type="match status" value="1"/>
</dbReference>
<dbReference type="PANTHER" id="PTHR16222:SF12">
    <property type="entry name" value="ADP-RIBOSYLGLYCOHYDROLASE-RELATED"/>
    <property type="match status" value="1"/>
</dbReference>
<sequence length="305" mass="32644">MSTHDDPARDRALGCFLGLAVGDALGTTVEFRARGTFAPVAEMTGGGPFRLEPGQWTDDTSMAICLAESLLAHPRLDERDLMERFCRWWREGENSATGTCFDIGNATRAALARFERSGNPFAGDPSPDAAGNGSIMRLAPVALRFWRDSGRAELVAERQSRVTHATPVTLAACILLCELLCDLIAGRADALAPRPRKGLPPRIRAIAAGKWRGQPEQSISSSGYVVHTLEAALWSLDGAADFEEAVLRAVNLGDDADTVGAVTGQLAGALWGLSGIPRRWLDQLHDAPRLLELAGALYDAGLEEG</sequence>
<reference evidence="1 2" key="1">
    <citation type="submission" date="2022-10" db="EMBL/GenBank/DDBJ databases">
        <title>Roseococcus glaciei nov., sp. nov., isolated from glacier.</title>
        <authorList>
            <person name="Liu Q."/>
            <person name="Xin Y.-H."/>
        </authorList>
    </citation>
    <scope>NUCLEOTIDE SEQUENCE [LARGE SCALE GENOMIC DNA]</scope>
    <source>
        <strain evidence="1 2">MDT2-1-1</strain>
    </source>
</reference>
<proteinExistence type="predicted"/>
<dbReference type="Pfam" id="PF03747">
    <property type="entry name" value="ADP_ribosyl_GH"/>
    <property type="match status" value="1"/>
</dbReference>
<dbReference type="InterPro" id="IPR050792">
    <property type="entry name" value="ADP-ribosylglycohydrolase"/>
</dbReference>
<comment type="caution">
    <text evidence="1">The sequence shown here is derived from an EMBL/GenBank/DDBJ whole genome shotgun (WGS) entry which is preliminary data.</text>
</comment>
<protein>
    <submittedName>
        <fullName evidence="1">ADP-ribosylglycohydrolase family protein</fullName>
    </submittedName>
</protein>
<dbReference type="InterPro" id="IPR005502">
    <property type="entry name" value="Ribosyl_crysJ1"/>
</dbReference>
<accession>A0ABT3NZT2</accession>
<dbReference type="RefSeq" id="WP_301591230.1">
    <property type="nucleotide sequence ID" value="NZ_JAPFQI010000013.1"/>
</dbReference>
<organism evidence="1 2">
    <name type="scientific">Sabulicella glaciei</name>
    <dbReference type="NCBI Taxonomy" id="2984948"/>
    <lineage>
        <taxon>Bacteria</taxon>
        <taxon>Pseudomonadati</taxon>
        <taxon>Pseudomonadota</taxon>
        <taxon>Alphaproteobacteria</taxon>
        <taxon>Acetobacterales</taxon>
        <taxon>Acetobacteraceae</taxon>
        <taxon>Sabulicella</taxon>
    </lineage>
</organism>